<proteinExistence type="inferred from homology"/>
<dbReference type="PANTHER" id="PTHR43047:SF64">
    <property type="entry name" value="HISTIDINE KINASE CONTAINING CHEY-HOMOLOGOUS RECEIVER DOMAIN AND PAS DOMAIN-RELATED"/>
    <property type="match status" value="1"/>
</dbReference>
<keyword evidence="8 12" id="KW-1133">Transmembrane helix</keyword>
<keyword evidence="10" id="KW-0597">Phosphoprotein</keyword>
<dbReference type="SMART" id="SM00387">
    <property type="entry name" value="HATPase_c"/>
    <property type="match status" value="1"/>
</dbReference>
<sequence>MDHANVSYHQSLLGTSSRLAWAYVGVLCASYAVCLMLLHSIAPVDLRMWQAFLQQVPLDVFKWQLAAFGGVLLLNIINLVFCSNPVQYNCNVLLVLIHSVAFATDWLIEAQSTSLVLGHNGRFFVPLRYVQWTHTTPTMILLMSMMSDLAPWRVAAAVGGDLVMVAAGLGASWSSGPLQVLLLLVSFSGFAVVMRAIMDMFAGAIAESSADAASRQLLGRMLALTLVVWSLFPLVWLLGQAGLVSLTVEQVLWGAADYGAKVVFSSHLWQKNLSTVQQRREAAQELMGVLDRGLLLERVRGLVASKERLVYALSHELRAPINGMLALVQELLHNKTQSAASRTRMLHMIRSSATCLLNTIDTTLSHNGGSAGGAAGQHSRRTHKVYLWRVCESVLRLTRPMVKDNVRLINCISRDMPPVKGDSTRLMQVLLNLVCTCLKFTHAGDVRVSASQTHSAASVVVADTGQGIPPEQLAQALDPFQQAGEGADVWDVCRSGLGLYLVQQALSSMGSSIAAASEPGRGSSFCFELPLADSECESESEMETDMFSEAGSLRASLELADFEGPGARAAAPRSMFAPDPSQFGGSKHTSGDLFVHGGVIQVLSVDDDPVNQLVASTALRSHKWEVVKCMSGAEALAYLERSCAVLPDLVLLDVMMPAMSGYEVAARLRTSYPSSLLPIIMVSAKTEEADIVQGLRCGADDYITKPFKRAELAARIRAHIRARDAFAQQQAAEQAWLMQHNLLPPNVQRKLRAGETVIAESHPQATVLWAEVVGGLTGSVSPAAASSATPPGQQQQQQPEQLVGTHAGSLQQQQQQHGGMDGRAAAGRASCERVLSPAEAVVTLNSLYTTWEELCGQRDVLGVDFSGSTFVAVSGHDDNPGHLGHMLATAEAMLGVAAAMAAQHEGCSLSVRLGLHTGPITTGLVGSKAVKLVLMGDTVEVARLLASSGCPLGLHISAPVSSRDKGAAVAYGEVAVGPSSASTAATAAAEAPGIAQRSSSLSVQNWLLASAQQAPSTNSSNTSQPAAGEDTSTGKGVVPTVARKLTTFNRQGGLQSWSLTKPQSTAAMATKASRDRHQHGRKLGACVRCQVALLTWRAQASPTAA</sequence>
<reference evidence="16 17" key="1">
    <citation type="submission" date="2023-05" db="EMBL/GenBank/DDBJ databases">
        <title>A 100% complete, gapless, phased diploid assembly of the Scenedesmus obliquus UTEX 3031 genome.</title>
        <authorList>
            <person name="Biondi T.C."/>
            <person name="Hanschen E.R."/>
            <person name="Kwon T."/>
            <person name="Eng W."/>
            <person name="Kruse C.P.S."/>
            <person name="Koehler S.I."/>
            <person name="Kunde Y."/>
            <person name="Gleasner C.D."/>
            <person name="You Mak K.T."/>
            <person name="Polle J."/>
            <person name="Hovde B.T."/>
            <person name="Starkenburg S.R."/>
        </authorList>
    </citation>
    <scope>NUCLEOTIDE SEQUENCE [LARGE SCALE GENOMIC DNA]</scope>
    <source>
        <strain evidence="16 17">DOE0152z</strain>
    </source>
</reference>
<dbReference type="CDD" id="cd07302">
    <property type="entry name" value="CHD"/>
    <property type="match status" value="1"/>
</dbReference>
<dbReference type="Pfam" id="PF00211">
    <property type="entry name" value="Guanylate_cyc"/>
    <property type="match status" value="1"/>
</dbReference>
<feature type="transmembrane region" description="Helical" evidence="12">
    <location>
        <begin position="20"/>
        <end position="41"/>
    </location>
</feature>
<dbReference type="InterPro" id="IPR001054">
    <property type="entry name" value="A/G_cyclase"/>
</dbReference>
<feature type="region of interest" description="Disordered" evidence="11">
    <location>
        <begin position="781"/>
        <end position="825"/>
    </location>
</feature>
<dbReference type="SMART" id="SM01021">
    <property type="entry name" value="Bac_rhodopsin"/>
    <property type="match status" value="1"/>
</dbReference>
<dbReference type="Proteomes" id="UP001244341">
    <property type="component" value="Chromosome 3b"/>
</dbReference>
<dbReference type="Gene3D" id="6.10.250.690">
    <property type="match status" value="1"/>
</dbReference>
<dbReference type="SUPFAM" id="SSF52172">
    <property type="entry name" value="CheY-like"/>
    <property type="match status" value="1"/>
</dbReference>
<feature type="transmembrane region" description="Helical" evidence="12">
    <location>
        <begin position="217"/>
        <end position="238"/>
    </location>
</feature>
<evidence type="ECO:0000256" key="10">
    <source>
        <dbReference type="PROSITE-ProRule" id="PRU00169"/>
    </source>
</evidence>
<dbReference type="CDD" id="cd00082">
    <property type="entry name" value="HisKA"/>
    <property type="match status" value="1"/>
</dbReference>
<name>A0ABY8TQA0_TETOB</name>
<evidence type="ECO:0000313" key="16">
    <source>
        <dbReference type="EMBL" id="WIA11290.1"/>
    </source>
</evidence>
<evidence type="ECO:0000256" key="6">
    <source>
        <dbReference type="ARBA" id="ARBA00022692"/>
    </source>
</evidence>
<dbReference type="Pfam" id="PF02518">
    <property type="entry name" value="HATPase_c"/>
    <property type="match status" value="1"/>
</dbReference>
<feature type="domain" description="Guanylate cyclase" evidence="15">
    <location>
        <begin position="836"/>
        <end position="946"/>
    </location>
</feature>
<evidence type="ECO:0000256" key="9">
    <source>
        <dbReference type="ARBA" id="ARBA00023136"/>
    </source>
</evidence>
<feature type="region of interest" description="Disordered" evidence="11">
    <location>
        <begin position="1012"/>
        <end position="1037"/>
    </location>
</feature>
<dbReference type="Pfam" id="PF01036">
    <property type="entry name" value="Bac_rhodopsin"/>
    <property type="match status" value="1"/>
</dbReference>
<feature type="domain" description="Response regulatory" evidence="14">
    <location>
        <begin position="601"/>
        <end position="720"/>
    </location>
</feature>
<dbReference type="SUPFAM" id="SSF47384">
    <property type="entry name" value="Homodimeric domain of signal transducing histidine kinase"/>
    <property type="match status" value="1"/>
</dbReference>
<dbReference type="SUPFAM" id="SSF81321">
    <property type="entry name" value="Family A G protein-coupled receptor-like"/>
    <property type="match status" value="1"/>
</dbReference>
<comment type="similarity">
    <text evidence="3">Belongs to the archaeal/bacterial/fungal opsin family.</text>
</comment>
<dbReference type="PANTHER" id="PTHR43047">
    <property type="entry name" value="TWO-COMPONENT HISTIDINE PROTEIN KINASE"/>
    <property type="match status" value="1"/>
</dbReference>
<keyword evidence="9 12" id="KW-0472">Membrane</keyword>
<accession>A0ABY8TQA0</accession>
<dbReference type="EC" id="2.7.13.3" evidence="4"/>
<dbReference type="InterPro" id="IPR036890">
    <property type="entry name" value="HATPase_C_sf"/>
</dbReference>
<evidence type="ECO:0000259" key="15">
    <source>
        <dbReference type="PROSITE" id="PS50125"/>
    </source>
</evidence>
<evidence type="ECO:0000256" key="12">
    <source>
        <dbReference type="SAM" id="Phobius"/>
    </source>
</evidence>
<dbReference type="PRINTS" id="PR00251">
    <property type="entry name" value="BACTRLOPSIN"/>
</dbReference>
<evidence type="ECO:0000256" key="11">
    <source>
        <dbReference type="SAM" id="MobiDB-lite"/>
    </source>
</evidence>
<gene>
    <name evidence="16" type="ORF">OEZ85_011413</name>
</gene>
<dbReference type="SMART" id="SM00044">
    <property type="entry name" value="CYCc"/>
    <property type="match status" value="1"/>
</dbReference>
<feature type="compositionally biased region" description="Low complexity" evidence="11">
    <location>
        <begin position="811"/>
        <end position="825"/>
    </location>
</feature>
<evidence type="ECO:0000259" key="13">
    <source>
        <dbReference type="PROSITE" id="PS50109"/>
    </source>
</evidence>
<evidence type="ECO:0000256" key="4">
    <source>
        <dbReference type="ARBA" id="ARBA00012438"/>
    </source>
</evidence>
<dbReference type="Gene3D" id="1.10.287.130">
    <property type="match status" value="1"/>
</dbReference>
<feature type="modified residue" description="4-aspartylphosphate" evidence="10">
    <location>
        <position position="653"/>
    </location>
</feature>
<keyword evidence="7" id="KW-0418">Kinase</keyword>
<keyword evidence="6 12" id="KW-0812">Transmembrane</keyword>
<dbReference type="PROSITE" id="PS50109">
    <property type="entry name" value="HIS_KIN"/>
    <property type="match status" value="1"/>
</dbReference>
<evidence type="ECO:0000256" key="1">
    <source>
        <dbReference type="ARBA" id="ARBA00000085"/>
    </source>
</evidence>
<evidence type="ECO:0000313" key="17">
    <source>
        <dbReference type="Proteomes" id="UP001244341"/>
    </source>
</evidence>
<protein>
    <recommendedName>
        <fullName evidence="4">histidine kinase</fullName>
        <ecNumber evidence="4">2.7.13.3</ecNumber>
    </recommendedName>
</protein>
<dbReference type="SUPFAM" id="SSF55874">
    <property type="entry name" value="ATPase domain of HSP90 chaperone/DNA topoisomerase II/histidine kinase"/>
    <property type="match status" value="1"/>
</dbReference>
<feature type="compositionally biased region" description="Low complexity" evidence="11">
    <location>
        <begin position="781"/>
        <end position="801"/>
    </location>
</feature>
<evidence type="ECO:0000256" key="8">
    <source>
        <dbReference type="ARBA" id="ARBA00022989"/>
    </source>
</evidence>
<dbReference type="InterPro" id="IPR001425">
    <property type="entry name" value="Arc/bac/fun_rhodopsins"/>
</dbReference>
<dbReference type="InterPro" id="IPR029787">
    <property type="entry name" value="Nucleotide_cyclase"/>
</dbReference>
<feature type="domain" description="Histidine kinase" evidence="13">
    <location>
        <begin position="312"/>
        <end position="533"/>
    </location>
</feature>
<dbReference type="InterPro" id="IPR003661">
    <property type="entry name" value="HisK_dim/P_dom"/>
</dbReference>
<dbReference type="PROSITE" id="PS50125">
    <property type="entry name" value="GUANYLATE_CYCLASE_2"/>
    <property type="match status" value="1"/>
</dbReference>
<dbReference type="SMART" id="SM00448">
    <property type="entry name" value="REC"/>
    <property type="match status" value="1"/>
</dbReference>
<feature type="transmembrane region" description="Helical" evidence="12">
    <location>
        <begin position="154"/>
        <end position="174"/>
    </location>
</feature>
<dbReference type="Gene3D" id="1.20.1070.10">
    <property type="entry name" value="Rhodopsin 7-helix transmembrane proteins"/>
    <property type="match status" value="1"/>
</dbReference>
<comment type="catalytic activity">
    <reaction evidence="1">
        <text>ATP + protein L-histidine = ADP + protein N-phospho-L-histidine.</text>
        <dbReference type="EC" id="2.7.13.3"/>
    </reaction>
</comment>
<evidence type="ECO:0000256" key="7">
    <source>
        <dbReference type="ARBA" id="ARBA00022777"/>
    </source>
</evidence>
<feature type="transmembrane region" description="Helical" evidence="12">
    <location>
        <begin position="180"/>
        <end position="205"/>
    </location>
</feature>
<evidence type="ECO:0000256" key="2">
    <source>
        <dbReference type="ARBA" id="ARBA00004141"/>
    </source>
</evidence>
<dbReference type="PROSITE" id="PS50110">
    <property type="entry name" value="RESPONSE_REGULATORY"/>
    <property type="match status" value="1"/>
</dbReference>
<evidence type="ECO:0000256" key="3">
    <source>
        <dbReference type="ARBA" id="ARBA00008130"/>
    </source>
</evidence>
<evidence type="ECO:0000259" key="14">
    <source>
        <dbReference type="PROSITE" id="PS50110"/>
    </source>
</evidence>
<evidence type="ECO:0000256" key="5">
    <source>
        <dbReference type="ARBA" id="ARBA00022679"/>
    </source>
</evidence>
<dbReference type="InterPro" id="IPR011006">
    <property type="entry name" value="CheY-like_superfamily"/>
</dbReference>
<dbReference type="InterPro" id="IPR001789">
    <property type="entry name" value="Sig_transdc_resp-reg_receiver"/>
</dbReference>
<keyword evidence="17" id="KW-1185">Reference proteome</keyword>
<organism evidence="16 17">
    <name type="scientific">Tetradesmus obliquus</name>
    <name type="common">Green alga</name>
    <name type="synonym">Acutodesmus obliquus</name>
    <dbReference type="NCBI Taxonomy" id="3088"/>
    <lineage>
        <taxon>Eukaryota</taxon>
        <taxon>Viridiplantae</taxon>
        <taxon>Chlorophyta</taxon>
        <taxon>core chlorophytes</taxon>
        <taxon>Chlorophyceae</taxon>
        <taxon>CS clade</taxon>
        <taxon>Sphaeropleales</taxon>
        <taxon>Scenedesmaceae</taxon>
        <taxon>Tetradesmus</taxon>
    </lineage>
</organism>
<dbReference type="InterPro" id="IPR005467">
    <property type="entry name" value="His_kinase_dom"/>
</dbReference>
<dbReference type="InterPro" id="IPR036097">
    <property type="entry name" value="HisK_dim/P_sf"/>
</dbReference>
<dbReference type="Pfam" id="PF00072">
    <property type="entry name" value="Response_reg"/>
    <property type="match status" value="1"/>
</dbReference>
<dbReference type="Gene3D" id="3.40.50.2300">
    <property type="match status" value="1"/>
</dbReference>
<keyword evidence="5" id="KW-0808">Transferase</keyword>
<dbReference type="CDD" id="cd17574">
    <property type="entry name" value="REC_OmpR"/>
    <property type="match status" value="1"/>
</dbReference>
<dbReference type="SUPFAM" id="SSF55073">
    <property type="entry name" value="Nucleotide cyclase"/>
    <property type="match status" value="1"/>
</dbReference>
<dbReference type="Gene3D" id="3.30.565.10">
    <property type="entry name" value="Histidine kinase-like ATPase, C-terminal domain"/>
    <property type="match status" value="1"/>
</dbReference>
<feature type="compositionally biased region" description="Polar residues" evidence="11">
    <location>
        <begin position="1012"/>
        <end position="1034"/>
    </location>
</feature>
<dbReference type="Gene3D" id="3.30.70.1230">
    <property type="entry name" value="Nucleotide cyclase"/>
    <property type="match status" value="1"/>
</dbReference>
<dbReference type="InterPro" id="IPR003594">
    <property type="entry name" value="HATPase_dom"/>
</dbReference>
<feature type="transmembrane region" description="Helical" evidence="12">
    <location>
        <begin position="61"/>
        <end position="81"/>
    </location>
</feature>
<comment type="subcellular location">
    <subcellularLocation>
        <location evidence="2">Membrane</location>
        <topology evidence="2">Multi-pass membrane protein</topology>
    </subcellularLocation>
</comment>
<dbReference type="EMBL" id="CP126210">
    <property type="protein sequence ID" value="WIA11290.1"/>
    <property type="molecule type" value="Genomic_DNA"/>
</dbReference>